<feature type="transmembrane region" description="Helical" evidence="2">
    <location>
        <begin position="151"/>
        <end position="180"/>
    </location>
</feature>
<feature type="region of interest" description="Disordered" evidence="1">
    <location>
        <begin position="1076"/>
        <end position="1164"/>
    </location>
</feature>
<feature type="compositionally biased region" description="Gly residues" evidence="1">
    <location>
        <begin position="1134"/>
        <end position="1147"/>
    </location>
</feature>
<accession>A0A836C8H9</accession>
<dbReference type="AlphaFoldDB" id="A0A836C8H9"/>
<dbReference type="EMBL" id="JAFCMP010000541">
    <property type="protein sequence ID" value="KAG5176082.1"/>
    <property type="molecule type" value="Genomic_DNA"/>
</dbReference>
<protein>
    <submittedName>
        <fullName evidence="3">Uncharacterized protein</fullName>
    </submittedName>
</protein>
<feature type="region of interest" description="Disordered" evidence="1">
    <location>
        <begin position="715"/>
        <end position="734"/>
    </location>
</feature>
<keyword evidence="2" id="KW-1133">Transmembrane helix</keyword>
<evidence type="ECO:0000313" key="3">
    <source>
        <dbReference type="EMBL" id="KAG5176082.1"/>
    </source>
</evidence>
<dbReference type="Proteomes" id="UP000664859">
    <property type="component" value="Unassembled WGS sequence"/>
</dbReference>
<feature type="region of interest" description="Disordered" evidence="1">
    <location>
        <begin position="47"/>
        <end position="72"/>
    </location>
</feature>
<feature type="compositionally biased region" description="Gly residues" evidence="1">
    <location>
        <begin position="1082"/>
        <end position="1091"/>
    </location>
</feature>
<proteinExistence type="predicted"/>
<keyword evidence="2" id="KW-0812">Transmembrane</keyword>
<keyword evidence="2" id="KW-0472">Membrane</keyword>
<sequence length="1182" mass="121927">MRDFIASPDTALPAAVTDGDCCILSKDELVTPMASLRVHARRSRSPWGRAEDFNCRHHSPTGSSPCSSPLARAPSSSLSGGVLTISGGAIAASAAAAAGARPPRTLRTSQIIGVSFEVHAEKAREAPVGRVTVVLEAPCTPPEHRRAWALLAAYTAALAALVGASLGLWSCIAVTAATALDVARSAGRRDTWLGVRVAGGAAAAAALAARWALCCALPRLLRRHLALSGAQLALGYTALALALGAAAAAPPRLLCEHLLAWLWPQALRWKGAAVAAAAAAAAQLRGAFAAARVWRPPPLPLPVAPLVLEFTQYELGQMFEVRALLWESEDTRGLVRDVWIGGAAVETVLSLLPAQIYASRRLRWGARDALDIVRPAFAASQHATKYTRYADNAHALTPPPRLRIAYASTAGACGGASTSSWTASCRRTPDCIRRLRWGLHVLLDYFLPAYTVLQGLCSLLPFLGRHAAALLALLRGDVGVRLALRVLRAQRQVAEAVARHLCASLAHALAWARAHTHAGTSALILRCARAAAGPARGAAAAAAAAARALVAAVAAAARAANTAALRFLLPSDYVFVYLRAKLAPVRLLAQSWSCLRQVAVAAVAPAAHAWTLAVGLCKACVQLGQWAVSEAGAAFRGSAQRNACTTHTVNSALTCPLIGPPLRVAERTCGALSIGHRLSAQYSAHRARIVVARIAAQVGKKVADEGNRLARHVSMKRRGGGGARHWRGSSVSADDGGSSGAAAAAVLGARQEYLEVRCAVAHAACSGARCLQQQQRADTALRLCKVHSLARCRTAGGRCLGCARVVMLAILCECAISERSGGSANTAIPPTLTSSCRRTCRILDDGMHPPPAPRPRRLRSWSTSSAPGAGFDAYAAFDGYSIFAGERDELGSAAQPQRSGGSARCFGGADAAGAGGDSGDGGGARRMSPCFAAHYGSPRRRHPLAGRALLGDLEGDSADWQRLRSATFAHPDLLAAADAAAAAAAAAPPLLETPRAAPQRAAWRAHSDPPATGARTELRHLRLEGEEAAAQRSPQSPPLRQRRLLLLLDAADAQGGGGSSGDADGGCRHDGGYCSGDSSSSGSGGGGGSCGWGSDDHGRGGGGSAAAQQPRDWGEFQDATPPPLQRLLRHSSGCDGGSSGGDSGAEIGGAHHRDACGQSSSGTPVTVTCVSEGCSSSSSLDG</sequence>
<name>A0A836C8H9_9STRA</name>
<comment type="caution">
    <text evidence="3">The sequence shown here is derived from an EMBL/GenBank/DDBJ whole genome shotgun (WGS) entry which is preliminary data.</text>
</comment>
<organism evidence="3 4">
    <name type="scientific">Tribonema minus</name>
    <dbReference type="NCBI Taxonomy" id="303371"/>
    <lineage>
        <taxon>Eukaryota</taxon>
        <taxon>Sar</taxon>
        <taxon>Stramenopiles</taxon>
        <taxon>Ochrophyta</taxon>
        <taxon>PX clade</taxon>
        <taxon>Xanthophyceae</taxon>
        <taxon>Tribonematales</taxon>
        <taxon>Tribonemataceae</taxon>
        <taxon>Tribonema</taxon>
    </lineage>
</organism>
<gene>
    <name evidence="3" type="ORF">JKP88DRAFT_249758</name>
</gene>
<evidence type="ECO:0000313" key="4">
    <source>
        <dbReference type="Proteomes" id="UP000664859"/>
    </source>
</evidence>
<evidence type="ECO:0000256" key="2">
    <source>
        <dbReference type="SAM" id="Phobius"/>
    </source>
</evidence>
<evidence type="ECO:0000256" key="1">
    <source>
        <dbReference type="SAM" id="MobiDB-lite"/>
    </source>
</evidence>
<feature type="compositionally biased region" description="Basic residues" evidence="1">
    <location>
        <begin position="715"/>
        <end position="727"/>
    </location>
</feature>
<feature type="transmembrane region" description="Helical" evidence="2">
    <location>
        <begin position="225"/>
        <end position="249"/>
    </location>
</feature>
<keyword evidence="4" id="KW-1185">Reference proteome</keyword>
<feature type="transmembrane region" description="Helical" evidence="2">
    <location>
        <begin position="192"/>
        <end position="213"/>
    </location>
</feature>
<reference evidence="3" key="1">
    <citation type="submission" date="2021-02" db="EMBL/GenBank/DDBJ databases">
        <title>First Annotated Genome of the Yellow-green Alga Tribonema minus.</title>
        <authorList>
            <person name="Mahan K.M."/>
        </authorList>
    </citation>
    <scope>NUCLEOTIDE SEQUENCE</scope>
    <source>
        <strain evidence="3">UTEX B ZZ1240</strain>
    </source>
</reference>
<feature type="compositionally biased region" description="Low complexity" evidence="1">
    <location>
        <begin position="63"/>
        <end position="72"/>
    </location>
</feature>